<sequence length="1030" mass="111644">MAYPDSDDQLRRQLRTLQRVVGAPTDATLARRSGMAAATFSEAMSGKRGLRPEFVSKVISGCLSAARASGRTGLDERHVLDALRLPGHTAADNGILERDGDLDACSSVLENVRARAGATIVIEGAAGIGKSELLARIRAESAVRGITPLTVRGNQRDQTMAFGAVRTMLGRWVADHDPRRQRALFAGAAAFARIPLGLPHRQQGIAGGMIGFTEALYWLVVNATDAAGPDQALMLAVDDAHWLDQESLDWLEFLAERLAGLPVVLVLALRPDEPTSGPALTRIALRATRVVRPRPLSLDAVRTIVGRGPGRRADDADETFCAALLRHSGGNPFYLRWMLDLARERGLAPTAGSATEVARLTPRQVVIHLNERLRGLGPAAQRLARTIAVLGPGTPLDRASRLAGLSADDGKREYDRLCRAAILTERYTVDFRHPIIRGAVYDDIEPSQRSDTHLAAARLLHDEDADSGVVAAHLLRARTSGDPWVVDRLCAAADEAMASGLAGTAARYLGRAVQEPPPAGRRCRIRLRHGQALALGEVGAALPELLAAYRQAPDDALRTEVAIALAKTYAYANRLGDAVRLLDRAIRGCRDDRLREQLRAEQLLWATWWADDPRRPDRMRQLDRIAPPQPGVDHVRRLLTTVHAWSLVLRGEPRTEAARAIRPVLRQGVTFADLDAGMEVATMTAFVHLYSDRLSVAAGIFDQADEEFDRNGWRGTHLAFTRTHQATLALRHGRPADAIADAEIALRLADRTGPETPAEQFAIGTLIESLLARGDLDRAVAVRAARDYGTPRRDALALPVPQAVRGALELAQGQHGRAAATLRRTGQWLESAHLLNPSLCPWRFDLARALRHSAPDEAWEIATVGRDRAERFGAPLARGRALRTLATLRPGSAVELLEEAARILSETPIRLEYAQTLADLGAALARTGRDARAPLSAALTLADEHGALALRDSLVRRLAAVGAPAELRPRRADALDPGQRRVARLAADGHSDAEIAHATVLHLDTVGTLLREAHRRLGTTTAAELRRALG</sequence>
<evidence type="ECO:0000256" key="2">
    <source>
        <dbReference type="ARBA" id="ARBA00022840"/>
    </source>
</evidence>
<keyword evidence="5" id="KW-1185">Reference proteome</keyword>
<dbReference type="InterPro" id="IPR027417">
    <property type="entry name" value="P-loop_NTPase"/>
</dbReference>
<dbReference type="InterPro" id="IPR041664">
    <property type="entry name" value="AAA_16"/>
</dbReference>
<reference evidence="4 5" key="1">
    <citation type="submission" date="2024-01" db="EMBL/GenBank/DDBJ databases">
        <title>Genome insights into Plantactinospora veratri sp. nov.</title>
        <authorList>
            <person name="Wang L."/>
        </authorList>
    </citation>
    <scope>NUCLEOTIDE SEQUENCE [LARGE SCALE GENOMIC DNA]</scope>
    <source>
        <strain evidence="4 5">NEAU-FHS4</strain>
    </source>
</reference>
<keyword evidence="2" id="KW-0067">ATP-binding</keyword>
<name>A0ABU7SKJ2_9ACTN</name>
<protein>
    <submittedName>
        <fullName evidence="4">AAA family ATPase</fullName>
    </submittedName>
</protein>
<dbReference type="SUPFAM" id="SSF46894">
    <property type="entry name" value="C-terminal effector domain of the bipartite response regulators"/>
    <property type="match status" value="1"/>
</dbReference>
<comment type="caution">
    <text evidence="4">The sequence shown here is derived from an EMBL/GenBank/DDBJ whole genome shotgun (WGS) entry which is preliminary data.</text>
</comment>
<gene>
    <name evidence="4" type="ORF">V1634_26775</name>
</gene>
<dbReference type="InterPro" id="IPR016032">
    <property type="entry name" value="Sig_transdc_resp-reg_C-effctor"/>
</dbReference>
<dbReference type="Gene3D" id="1.10.10.10">
    <property type="entry name" value="Winged helix-like DNA-binding domain superfamily/Winged helix DNA-binding domain"/>
    <property type="match status" value="1"/>
</dbReference>
<evidence type="ECO:0000313" key="4">
    <source>
        <dbReference type="EMBL" id="MEE6310449.1"/>
    </source>
</evidence>
<accession>A0ABU7SKJ2</accession>
<dbReference type="InterPro" id="IPR036388">
    <property type="entry name" value="WH-like_DNA-bd_sf"/>
</dbReference>
<dbReference type="Proteomes" id="UP001339911">
    <property type="component" value="Unassembled WGS sequence"/>
</dbReference>
<proteinExistence type="predicted"/>
<evidence type="ECO:0000313" key="5">
    <source>
        <dbReference type="Proteomes" id="UP001339911"/>
    </source>
</evidence>
<dbReference type="SUPFAM" id="SSF52540">
    <property type="entry name" value="P-loop containing nucleoside triphosphate hydrolases"/>
    <property type="match status" value="1"/>
</dbReference>
<dbReference type="SMART" id="SM00421">
    <property type="entry name" value="HTH_LUXR"/>
    <property type="match status" value="1"/>
</dbReference>
<dbReference type="RefSeq" id="WP_331210670.1">
    <property type="nucleotide sequence ID" value="NZ_JAZGQL010000026.1"/>
</dbReference>
<dbReference type="Pfam" id="PF13191">
    <property type="entry name" value="AAA_16"/>
    <property type="match status" value="1"/>
</dbReference>
<dbReference type="PANTHER" id="PTHR16305">
    <property type="entry name" value="TESTICULAR SOLUBLE ADENYLYL CYCLASE"/>
    <property type="match status" value="1"/>
</dbReference>
<evidence type="ECO:0000256" key="1">
    <source>
        <dbReference type="ARBA" id="ARBA00022741"/>
    </source>
</evidence>
<keyword evidence="1" id="KW-0547">Nucleotide-binding</keyword>
<organism evidence="4 5">
    <name type="scientific">Plantactinospora veratri</name>
    <dbReference type="NCBI Taxonomy" id="1436122"/>
    <lineage>
        <taxon>Bacteria</taxon>
        <taxon>Bacillati</taxon>
        <taxon>Actinomycetota</taxon>
        <taxon>Actinomycetes</taxon>
        <taxon>Micromonosporales</taxon>
        <taxon>Micromonosporaceae</taxon>
        <taxon>Plantactinospora</taxon>
    </lineage>
</organism>
<dbReference type="EMBL" id="JAZGQL010000026">
    <property type="protein sequence ID" value="MEE6310449.1"/>
    <property type="molecule type" value="Genomic_DNA"/>
</dbReference>
<evidence type="ECO:0000259" key="3">
    <source>
        <dbReference type="SMART" id="SM00421"/>
    </source>
</evidence>
<dbReference type="PANTHER" id="PTHR16305:SF35">
    <property type="entry name" value="TRANSCRIPTIONAL ACTIVATOR DOMAIN"/>
    <property type="match status" value="1"/>
</dbReference>
<feature type="domain" description="HTH luxR-type" evidence="3">
    <location>
        <begin position="972"/>
        <end position="1029"/>
    </location>
</feature>
<dbReference type="InterPro" id="IPR000792">
    <property type="entry name" value="Tscrpt_reg_LuxR_C"/>
</dbReference>